<dbReference type="AlphaFoldDB" id="A0A8S4S4P9"/>
<name>A0A8S4S4P9_9NEOP</name>
<feature type="region of interest" description="Disordered" evidence="1">
    <location>
        <begin position="32"/>
        <end position="66"/>
    </location>
</feature>
<protein>
    <submittedName>
        <fullName evidence="2">Jg25357 protein</fullName>
    </submittedName>
</protein>
<reference evidence="2" key="1">
    <citation type="submission" date="2022-03" db="EMBL/GenBank/DDBJ databases">
        <authorList>
            <person name="Lindestad O."/>
        </authorList>
    </citation>
    <scope>NUCLEOTIDE SEQUENCE</scope>
</reference>
<evidence type="ECO:0000313" key="3">
    <source>
        <dbReference type="Proteomes" id="UP000838756"/>
    </source>
</evidence>
<keyword evidence="3" id="KW-1185">Reference proteome</keyword>
<dbReference type="EMBL" id="CAKXAJ010025823">
    <property type="protein sequence ID" value="CAH2244411.1"/>
    <property type="molecule type" value="Genomic_DNA"/>
</dbReference>
<evidence type="ECO:0000313" key="2">
    <source>
        <dbReference type="EMBL" id="CAH2244411.1"/>
    </source>
</evidence>
<organism evidence="2 3">
    <name type="scientific">Pararge aegeria aegeria</name>
    <dbReference type="NCBI Taxonomy" id="348720"/>
    <lineage>
        <taxon>Eukaryota</taxon>
        <taxon>Metazoa</taxon>
        <taxon>Ecdysozoa</taxon>
        <taxon>Arthropoda</taxon>
        <taxon>Hexapoda</taxon>
        <taxon>Insecta</taxon>
        <taxon>Pterygota</taxon>
        <taxon>Neoptera</taxon>
        <taxon>Endopterygota</taxon>
        <taxon>Lepidoptera</taxon>
        <taxon>Glossata</taxon>
        <taxon>Ditrysia</taxon>
        <taxon>Papilionoidea</taxon>
        <taxon>Nymphalidae</taxon>
        <taxon>Satyrinae</taxon>
        <taxon>Satyrini</taxon>
        <taxon>Parargina</taxon>
        <taxon>Pararge</taxon>
    </lineage>
</organism>
<gene>
    <name evidence="2" type="primary">jg25357</name>
    <name evidence="2" type="ORF">PAEG_LOCUS20359</name>
</gene>
<dbReference type="Proteomes" id="UP000838756">
    <property type="component" value="Unassembled WGS sequence"/>
</dbReference>
<evidence type="ECO:0000256" key="1">
    <source>
        <dbReference type="SAM" id="MobiDB-lite"/>
    </source>
</evidence>
<proteinExistence type="predicted"/>
<accession>A0A8S4S4P9</accession>
<sequence length="66" mass="6967">MGGVEVVSDQRKRGGGLRAGMRVRQSALGDRRCFAPRPLPPERGSGRGAYVNTRGTPAAAPHHCPS</sequence>
<dbReference type="OrthoDB" id="7432851at2759"/>
<comment type="caution">
    <text evidence="2">The sequence shown here is derived from an EMBL/GenBank/DDBJ whole genome shotgun (WGS) entry which is preliminary data.</text>
</comment>